<sequence>MRTFIRADLALGFSLAIAVLCGCGGTAATKCNETVVISVNPTTATINHAAAPPANQVQFVANAQPFSHEPGCAVPTWIAIVYGTWSNPDPTDIQISSAIDNTNGTAVCKSATSGAVTLTGTFNQLVPAPVTKTVQLTCN</sequence>
<feature type="chain" id="PRO_5014828611" description="Lipoprotein" evidence="1">
    <location>
        <begin position="19"/>
        <end position="139"/>
    </location>
</feature>
<reference evidence="3" key="1">
    <citation type="submission" date="2018-02" db="EMBL/GenBank/DDBJ databases">
        <authorList>
            <person name="Hausmann B."/>
        </authorList>
    </citation>
    <scope>NUCLEOTIDE SEQUENCE [LARGE SCALE GENOMIC DNA]</scope>
    <source>
        <strain evidence="3">Peat soil MAG SbA5</strain>
    </source>
</reference>
<evidence type="ECO:0000313" key="3">
    <source>
        <dbReference type="Proteomes" id="UP000239735"/>
    </source>
</evidence>
<dbReference type="EMBL" id="OKRB01000101">
    <property type="protein sequence ID" value="SPE24153.1"/>
    <property type="molecule type" value="Genomic_DNA"/>
</dbReference>
<gene>
    <name evidence="2" type="ORF">SBA5_430032</name>
</gene>
<feature type="signal peptide" evidence="1">
    <location>
        <begin position="1"/>
        <end position="18"/>
    </location>
</feature>
<evidence type="ECO:0000256" key="1">
    <source>
        <dbReference type="SAM" id="SignalP"/>
    </source>
</evidence>
<dbReference type="Proteomes" id="UP000239735">
    <property type="component" value="Unassembled WGS sequence"/>
</dbReference>
<proteinExistence type="predicted"/>
<evidence type="ECO:0008006" key="4">
    <source>
        <dbReference type="Google" id="ProtNLM"/>
    </source>
</evidence>
<evidence type="ECO:0000313" key="2">
    <source>
        <dbReference type="EMBL" id="SPE24153.1"/>
    </source>
</evidence>
<protein>
    <recommendedName>
        <fullName evidence="4">Lipoprotein</fullName>
    </recommendedName>
</protein>
<keyword evidence="1" id="KW-0732">Signal</keyword>
<dbReference type="PROSITE" id="PS51257">
    <property type="entry name" value="PROKAR_LIPOPROTEIN"/>
    <property type="match status" value="1"/>
</dbReference>
<accession>A0A2N9LM15</accession>
<dbReference type="AlphaFoldDB" id="A0A2N9LM15"/>
<name>A0A2N9LM15_9BACT</name>
<organism evidence="2 3">
    <name type="scientific">Candidatus Sulfuritelmatomonas gaucii</name>
    <dbReference type="NCBI Taxonomy" id="2043161"/>
    <lineage>
        <taxon>Bacteria</taxon>
        <taxon>Pseudomonadati</taxon>
        <taxon>Acidobacteriota</taxon>
        <taxon>Terriglobia</taxon>
        <taxon>Terriglobales</taxon>
        <taxon>Acidobacteriaceae</taxon>
        <taxon>Candidatus Sulfuritelmatomonas</taxon>
    </lineage>
</organism>